<dbReference type="Proteomes" id="UP001283361">
    <property type="component" value="Unassembled WGS sequence"/>
</dbReference>
<reference evidence="2" key="1">
    <citation type="journal article" date="2023" name="G3 (Bethesda)">
        <title>A reference genome for the long-term kleptoplast-retaining sea slug Elysia crispata morphotype clarki.</title>
        <authorList>
            <person name="Eastman K.E."/>
            <person name="Pendleton A.L."/>
            <person name="Shaikh M.A."/>
            <person name="Suttiyut T."/>
            <person name="Ogas R."/>
            <person name="Tomko P."/>
            <person name="Gavelis G."/>
            <person name="Widhalm J.R."/>
            <person name="Wisecaver J.H."/>
        </authorList>
    </citation>
    <scope>NUCLEOTIDE SEQUENCE</scope>
    <source>
        <strain evidence="2">ECLA1</strain>
    </source>
</reference>
<organism evidence="2 3">
    <name type="scientific">Elysia crispata</name>
    <name type="common">lettuce slug</name>
    <dbReference type="NCBI Taxonomy" id="231223"/>
    <lineage>
        <taxon>Eukaryota</taxon>
        <taxon>Metazoa</taxon>
        <taxon>Spiralia</taxon>
        <taxon>Lophotrochozoa</taxon>
        <taxon>Mollusca</taxon>
        <taxon>Gastropoda</taxon>
        <taxon>Heterobranchia</taxon>
        <taxon>Euthyneura</taxon>
        <taxon>Panpulmonata</taxon>
        <taxon>Sacoglossa</taxon>
        <taxon>Placobranchoidea</taxon>
        <taxon>Plakobranchidae</taxon>
        <taxon>Elysia</taxon>
    </lineage>
</organism>
<keyword evidence="3" id="KW-1185">Reference proteome</keyword>
<protein>
    <recommendedName>
        <fullName evidence="4">Secreted protein</fullName>
    </recommendedName>
</protein>
<dbReference type="AlphaFoldDB" id="A0AAE0XQT2"/>
<comment type="caution">
    <text evidence="2">The sequence shown here is derived from an EMBL/GenBank/DDBJ whole genome shotgun (WGS) entry which is preliminary data.</text>
</comment>
<name>A0AAE0XQT2_9GAST</name>
<keyword evidence="1" id="KW-0732">Signal</keyword>
<evidence type="ECO:0000256" key="1">
    <source>
        <dbReference type="SAM" id="SignalP"/>
    </source>
</evidence>
<feature type="signal peptide" evidence="1">
    <location>
        <begin position="1"/>
        <end position="18"/>
    </location>
</feature>
<accession>A0AAE0XQT2</accession>
<proteinExistence type="predicted"/>
<evidence type="ECO:0000313" key="2">
    <source>
        <dbReference type="EMBL" id="KAK3702790.1"/>
    </source>
</evidence>
<dbReference type="EMBL" id="JAWDGP010007852">
    <property type="protein sequence ID" value="KAK3702790.1"/>
    <property type="molecule type" value="Genomic_DNA"/>
</dbReference>
<sequence length="117" mass="13539">MSVAIGVVMLQALSYMAAVGNENSCRFYLIAYNTYCWFYLQEKQMVSRKLMATKTDPSRNHHVRILSRDDHRVRGDIEYGRQGTSGNRVRWTSVISSSFLSAIRFIRRIKKEIRATG</sequence>
<evidence type="ECO:0000313" key="3">
    <source>
        <dbReference type="Proteomes" id="UP001283361"/>
    </source>
</evidence>
<gene>
    <name evidence="2" type="ORF">RRG08_042774</name>
</gene>
<evidence type="ECO:0008006" key="4">
    <source>
        <dbReference type="Google" id="ProtNLM"/>
    </source>
</evidence>
<feature type="chain" id="PRO_5041971144" description="Secreted protein" evidence="1">
    <location>
        <begin position="19"/>
        <end position="117"/>
    </location>
</feature>